<dbReference type="CDD" id="cd19946">
    <property type="entry name" value="GlpA-like_Fer2_BFD-like"/>
    <property type="match status" value="1"/>
</dbReference>
<evidence type="ECO:0000256" key="1">
    <source>
        <dbReference type="ARBA" id="ARBA00023002"/>
    </source>
</evidence>
<dbReference type="InterPro" id="IPR036188">
    <property type="entry name" value="FAD/NAD-bd_sf"/>
</dbReference>
<dbReference type="Proteomes" id="UP000460715">
    <property type="component" value="Unassembled WGS sequence"/>
</dbReference>
<sequence>MRVAVVGAGPAGVRAVEQLVRAGVRPLWLDEAPDGGGRIYQRPPAGFVRGARALYGLEARKARAVHATLDALKPLADWQPNTLAWDIGADPRLLHTLREGRAEAHGFDAAILCTGAMDRIMPLPGWTLPGVTTLGGAQIALKAQGCAIGRCVAFLGSGPLLWLAAYQYMKAGATVAAVLDTTPFAAKARALAGLPHDPATLAKGLYYVARLRAAGILVAEGVTPLAIEGDGERGVSALHWRDSSGRERWLDCDAVGLGWGVRPELQLADLAGVPIRFDAVQHNWVPERDAMGRTPLPGIYLAGDGAGIGGADVAEMTGACAAQALLADAGLRTEARLTRRLQGRLRRQARFRAALDRAFPFPAHLAAAMPDETILCRCEAVTAGELRAAATPEGPHGAAPEVNRAKAFTRIGMGRCQGRVCGMAAAEVLAARLGRGVAEIGRLRGQAPVKPLPIMAAPAGEDAA</sequence>
<dbReference type="AlphaFoldDB" id="A0A845BFP6"/>
<dbReference type="Gene3D" id="3.50.50.60">
    <property type="entry name" value="FAD/NAD(P)-binding domain"/>
    <property type="match status" value="3"/>
</dbReference>
<evidence type="ECO:0000313" key="5">
    <source>
        <dbReference type="Proteomes" id="UP000460715"/>
    </source>
</evidence>
<dbReference type="InterPro" id="IPR007419">
    <property type="entry name" value="BFD-like_2Fe2S-bd_dom"/>
</dbReference>
<dbReference type="PRINTS" id="PR00469">
    <property type="entry name" value="PNDRDTASEII"/>
</dbReference>
<dbReference type="PRINTS" id="PR00368">
    <property type="entry name" value="FADPNR"/>
</dbReference>
<dbReference type="EMBL" id="SNVJ01000031">
    <property type="protein sequence ID" value="MXP65911.1"/>
    <property type="molecule type" value="Genomic_DNA"/>
</dbReference>
<evidence type="ECO:0000259" key="3">
    <source>
        <dbReference type="Pfam" id="PF07992"/>
    </source>
</evidence>
<reference evidence="4 5" key="1">
    <citation type="submission" date="2019-03" db="EMBL/GenBank/DDBJ databases">
        <title>Roseomonas sp. a novel Roseomonas species isolated from Sea whip Gorgonian.</title>
        <authorList>
            <person name="Li F."/>
            <person name="Pan X."/>
            <person name="Huang S."/>
            <person name="Li Z."/>
            <person name="Meng B."/>
        </authorList>
    </citation>
    <scope>NUCLEOTIDE SEQUENCE [LARGE SCALE GENOMIC DNA]</scope>
    <source>
        <strain evidence="4 5">M0104</strain>
    </source>
</reference>
<keyword evidence="5" id="KW-1185">Reference proteome</keyword>
<dbReference type="InterPro" id="IPR051691">
    <property type="entry name" value="Metab_Enz_Cyan_OpOx_G3PDH"/>
</dbReference>
<dbReference type="RefSeq" id="WP_160939319.1">
    <property type="nucleotide sequence ID" value="NZ_SNVJ01000031.1"/>
</dbReference>
<dbReference type="InterPro" id="IPR017224">
    <property type="entry name" value="Opine_Oxase_asu/HCN_bsu"/>
</dbReference>
<dbReference type="GO" id="GO:0016491">
    <property type="term" value="F:oxidoreductase activity"/>
    <property type="evidence" value="ECO:0007669"/>
    <property type="project" value="UniProtKB-KW"/>
</dbReference>
<dbReference type="SUPFAM" id="SSF51905">
    <property type="entry name" value="FAD/NAD(P)-binding domain"/>
    <property type="match status" value="1"/>
</dbReference>
<dbReference type="PANTHER" id="PTHR42949:SF3">
    <property type="entry name" value="ANAEROBIC GLYCEROL-3-PHOSPHATE DEHYDROGENASE SUBUNIT B"/>
    <property type="match status" value="1"/>
</dbReference>
<dbReference type="InterPro" id="IPR023753">
    <property type="entry name" value="FAD/NAD-binding_dom"/>
</dbReference>
<dbReference type="OrthoDB" id="9801699at2"/>
<accession>A0A845BFP6</accession>
<feature type="domain" description="BFD-like [2Fe-2S]-binding" evidence="2">
    <location>
        <begin position="374"/>
        <end position="430"/>
    </location>
</feature>
<dbReference type="PANTHER" id="PTHR42949">
    <property type="entry name" value="ANAEROBIC GLYCEROL-3-PHOSPHATE DEHYDROGENASE SUBUNIT B"/>
    <property type="match status" value="1"/>
</dbReference>
<gene>
    <name evidence="4" type="ORF">E0493_21420</name>
</gene>
<dbReference type="Pfam" id="PF07992">
    <property type="entry name" value="Pyr_redox_2"/>
    <property type="match status" value="1"/>
</dbReference>
<feature type="domain" description="FAD/NAD(P)-binding" evidence="3">
    <location>
        <begin position="1"/>
        <end position="318"/>
    </location>
</feature>
<dbReference type="InterPro" id="IPR041854">
    <property type="entry name" value="BFD-like_2Fe2S-bd_dom_sf"/>
</dbReference>
<protein>
    <submittedName>
        <fullName evidence="4">FAD/NAD(P)-binding oxidoreductase</fullName>
    </submittedName>
</protein>
<dbReference type="PIRSF" id="PIRSF037495">
    <property type="entry name" value="Opine_OX_OoxA/HcnB"/>
    <property type="match status" value="1"/>
</dbReference>
<proteinExistence type="predicted"/>
<keyword evidence="1" id="KW-0560">Oxidoreductase</keyword>
<organism evidence="4 5">
    <name type="scientific">Teichococcus coralli</name>
    <dbReference type="NCBI Taxonomy" id="2545983"/>
    <lineage>
        <taxon>Bacteria</taxon>
        <taxon>Pseudomonadati</taxon>
        <taxon>Pseudomonadota</taxon>
        <taxon>Alphaproteobacteria</taxon>
        <taxon>Acetobacterales</taxon>
        <taxon>Roseomonadaceae</taxon>
        <taxon>Roseomonas</taxon>
    </lineage>
</organism>
<dbReference type="Pfam" id="PF04324">
    <property type="entry name" value="Fer2_BFD"/>
    <property type="match status" value="1"/>
</dbReference>
<evidence type="ECO:0000313" key="4">
    <source>
        <dbReference type="EMBL" id="MXP65911.1"/>
    </source>
</evidence>
<dbReference type="Gene3D" id="1.10.10.1100">
    <property type="entry name" value="BFD-like [2Fe-2S]-binding domain"/>
    <property type="match status" value="1"/>
</dbReference>
<evidence type="ECO:0000259" key="2">
    <source>
        <dbReference type="Pfam" id="PF04324"/>
    </source>
</evidence>
<name>A0A845BFP6_9PROT</name>
<comment type="caution">
    <text evidence="4">The sequence shown here is derived from an EMBL/GenBank/DDBJ whole genome shotgun (WGS) entry which is preliminary data.</text>
</comment>